<reference evidence="7" key="1">
    <citation type="submission" date="2018-06" db="EMBL/GenBank/DDBJ databases">
        <authorList>
            <person name="Zhirakovskaya E."/>
        </authorList>
    </citation>
    <scope>NUCLEOTIDE SEQUENCE</scope>
</reference>
<dbReference type="PROSITE" id="PS51782">
    <property type="entry name" value="LYSM"/>
    <property type="match status" value="1"/>
</dbReference>
<dbReference type="Pfam" id="PF01476">
    <property type="entry name" value="LysM"/>
    <property type="match status" value="1"/>
</dbReference>
<dbReference type="InterPro" id="IPR036779">
    <property type="entry name" value="LysM_dom_sf"/>
</dbReference>
<feature type="domain" description="LysM" evidence="6">
    <location>
        <begin position="406"/>
        <end position="449"/>
    </location>
</feature>
<evidence type="ECO:0000259" key="6">
    <source>
        <dbReference type="PROSITE" id="PS51782"/>
    </source>
</evidence>
<evidence type="ECO:0000256" key="4">
    <source>
        <dbReference type="ARBA" id="ARBA00022801"/>
    </source>
</evidence>
<dbReference type="GO" id="GO:0030288">
    <property type="term" value="C:outer membrane-bounded periplasmic space"/>
    <property type="evidence" value="ECO:0007669"/>
    <property type="project" value="TreeGrafter"/>
</dbReference>
<dbReference type="SMART" id="SM00646">
    <property type="entry name" value="Ami_3"/>
    <property type="match status" value="1"/>
</dbReference>
<evidence type="ECO:0000256" key="5">
    <source>
        <dbReference type="ARBA" id="ARBA00023316"/>
    </source>
</evidence>
<protein>
    <submittedName>
        <fullName evidence="7">N-acetylmuramoyl-L-alanine amidase</fullName>
        <ecNumber evidence="7">3.5.1.28</ecNumber>
    </submittedName>
</protein>
<dbReference type="GO" id="GO:0008745">
    <property type="term" value="F:N-acetylmuramoyl-L-alanine amidase activity"/>
    <property type="evidence" value="ECO:0007669"/>
    <property type="project" value="UniProtKB-EC"/>
</dbReference>
<dbReference type="InterPro" id="IPR002508">
    <property type="entry name" value="MurNAc-LAA_cat"/>
</dbReference>
<accession>A0A3B0ZM63</accession>
<dbReference type="SUPFAM" id="SSF53187">
    <property type="entry name" value="Zn-dependent exopeptidases"/>
    <property type="match status" value="1"/>
</dbReference>
<dbReference type="PANTHER" id="PTHR30404">
    <property type="entry name" value="N-ACETYLMURAMOYL-L-ALANINE AMIDASE"/>
    <property type="match status" value="1"/>
</dbReference>
<evidence type="ECO:0000256" key="1">
    <source>
        <dbReference type="ARBA" id="ARBA00004418"/>
    </source>
</evidence>
<evidence type="ECO:0000256" key="3">
    <source>
        <dbReference type="ARBA" id="ARBA00022764"/>
    </source>
</evidence>
<proteinExistence type="predicted"/>
<dbReference type="Pfam" id="PF11741">
    <property type="entry name" value="AMIN"/>
    <property type="match status" value="1"/>
</dbReference>
<dbReference type="Gene3D" id="3.10.350.10">
    <property type="entry name" value="LysM domain"/>
    <property type="match status" value="1"/>
</dbReference>
<dbReference type="GO" id="GO:0071555">
    <property type="term" value="P:cell wall organization"/>
    <property type="evidence" value="ECO:0007669"/>
    <property type="project" value="UniProtKB-KW"/>
</dbReference>
<keyword evidence="5" id="KW-0961">Cell wall biogenesis/degradation</keyword>
<dbReference type="SUPFAM" id="SSF54106">
    <property type="entry name" value="LysM domain"/>
    <property type="match status" value="1"/>
</dbReference>
<sequence length="453" mass="50721">MMLRFTQGRLLAYLWRFGAAVLLFSTAAPVFAASNYAAEVKTIRMWPAPDNTRLVFDLSAPIKHTLFNLKSPNRLVIDLSHARMRSKPSHLDFAKGFVKDIRYASRNRDDLRIVLDLRSTVRPKSFLLKPNREYGHRLVIDLIGKQAVKKTKPANKLKYKNRQRDIIVAIDAGHGGEDPGAIGRRGTREKTVVMAIAKRLEKLVKRERGMRPVMIRTGDYYVSLKKRVKIARRKQADIFISIHADAFRNAKAKGTSVFVVSDRGASSEAARFLAEQENQSDMIGGIDFEEIDDALLKLVLVDMVKNSTMETSHQVASHVLGNLGKVAHLHKKTVEQAGFRVLKAPDIPSILVETAFISNPAEERKLRSGKHQQRIAVAILKGVRSYFHTNPPPGSLLALGNTNGDTKHRVTRGETLSAIASRYRVSIATIRSVNKLVSDRIRVGAVLRIPYRS</sequence>
<dbReference type="GO" id="GO:0009253">
    <property type="term" value="P:peptidoglycan catabolic process"/>
    <property type="evidence" value="ECO:0007669"/>
    <property type="project" value="InterPro"/>
</dbReference>
<dbReference type="EMBL" id="UOFT01000039">
    <property type="protein sequence ID" value="VAW94528.1"/>
    <property type="molecule type" value="Genomic_DNA"/>
</dbReference>
<dbReference type="Gene3D" id="3.40.630.40">
    <property type="entry name" value="Zn-dependent exopeptidases"/>
    <property type="match status" value="1"/>
</dbReference>
<keyword evidence="3" id="KW-0574">Periplasm</keyword>
<dbReference type="InterPro" id="IPR050695">
    <property type="entry name" value="N-acetylmuramoyl_amidase_3"/>
</dbReference>
<keyword evidence="2" id="KW-0732">Signal</keyword>
<dbReference type="InterPro" id="IPR018392">
    <property type="entry name" value="LysM"/>
</dbReference>
<name>A0A3B0ZM63_9ZZZZ</name>
<evidence type="ECO:0000313" key="7">
    <source>
        <dbReference type="EMBL" id="VAW94528.1"/>
    </source>
</evidence>
<gene>
    <name evidence="7" type="ORF">MNBD_GAMMA23-2297</name>
</gene>
<dbReference type="FunFam" id="3.40.630.40:FF:000001">
    <property type="entry name" value="N-acetylmuramoyl-L-alanine amidase"/>
    <property type="match status" value="1"/>
</dbReference>
<dbReference type="AlphaFoldDB" id="A0A3B0ZM63"/>
<dbReference type="Pfam" id="PF01520">
    <property type="entry name" value="Amidase_3"/>
    <property type="match status" value="1"/>
</dbReference>
<dbReference type="PANTHER" id="PTHR30404:SF0">
    <property type="entry name" value="N-ACETYLMURAMOYL-L-ALANINE AMIDASE AMIC"/>
    <property type="match status" value="1"/>
</dbReference>
<dbReference type="CDD" id="cd02696">
    <property type="entry name" value="MurNAc-LAA"/>
    <property type="match status" value="1"/>
</dbReference>
<keyword evidence="4 7" id="KW-0378">Hydrolase</keyword>
<dbReference type="Gene3D" id="2.60.40.3500">
    <property type="match status" value="1"/>
</dbReference>
<dbReference type="InterPro" id="IPR021731">
    <property type="entry name" value="AMIN_dom"/>
</dbReference>
<dbReference type="EC" id="3.5.1.28" evidence="7"/>
<evidence type="ECO:0000256" key="2">
    <source>
        <dbReference type="ARBA" id="ARBA00022729"/>
    </source>
</evidence>
<dbReference type="CDD" id="cd00118">
    <property type="entry name" value="LysM"/>
    <property type="match status" value="1"/>
</dbReference>
<organism evidence="7">
    <name type="scientific">hydrothermal vent metagenome</name>
    <dbReference type="NCBI Taxonomy" id="652676"/>
    <lineage>
        <taxon>unclassified sequences</taxon>
        <taxon>metagenomes</taxon>
        <taxon>ecological metagenomes</taxon>
    </lineage>
</organism>
<dbReference type="SMART" id="SM00257">
    <property type="entry name" value="LysM"/>
    <property type="match status" value="1"/>
</dbReference>
<comment type="subcellular location">
    <subcellularLocation>
        <location evidence="1">Periplasm</location>
    </subcellularLocation>
</comment>